<dbReference type="EMBL" id="CP009571">
    <property type="protein sequence ID" value="AIT06910.1"/>
    <property type="molecule type" value="Genomic_DNA"/>
</dbReference>
<dbReference type="Gene3D" id="1.20.1560.10">
    <property type="entry name" value="ABC transporter type 1, transmembrane domain"/>
    <property type="match status" value="1"/>
</dbReference>
<keyword evidence="2" id="KW-0813">Transport</keyword>
<dbReference type="SUPFAM" id="SSF90123">
    <property type="entry name" value="ABC transporter transmembrane region"/>
    <property type="match status" value="1"/>
</dbReference>
<evidence type="ECO:0000313" key="12">
    <source>
        <dbReference type="Proteomes" id="UP000033200"/>
    </source>
</evidence>
<dbReference type="PROSITE" id="PS50929">
    <property type="entry name" value="ABC_TM1F"/>
    <property type="match status" value="1"/>
</dbReference>
<dbReference type="InterPro" id="IPR017871">
    <property type="entry name" value="ABC_transporter-like_CS"/>
</dbReference>
<dbReference type="GO" id="GO:0034040">
    <property type="term" value="F:ATPase-coupled lipid transmembrane transporter activity"/>
    <property type="evidence" value="ECO:0007669"/>
    <property type="project" value="TreeGrafter"/>
</dbReference>
<dbReference type="PANTHER" id="PTHR24221">
    <property type="entry name" value="ATP-BINDING CASSETTE SUB-FAMILY B"/>
    <property type="match status" value="1"/>
</dbReference>
<dbReference type="InterPro" id="IPR036640">
    <property type="entry name" value="ABC1_TM_sf"/>
</dbReference>
<organism evidence="11 12">
    <name type="scientific">Sphingomonas taxi</name>
    <dbReference type="NCBI Taxonomy" id="1549858"/>
    <lineage>
        <taxon>Bacteria</taxon>
        <taxon>Pseudomonadati</taxon>
        <taxon>Pseudomonadota</taxon>
        <taxon>Alphaproteobacteria</taxon>
        <taxon>Sphingomonadales</taxon>
        <taxon>Sphingomonadaceae</taxon>
        <taxon>Sphingomonas</taxon>
    </lineage>
</organism>
<feature type="transmembrane region" description="Helical" evidence="8">
    <location>
        <begin position="142"/>
        <end position="159"/>
    </location>
</feature>
<dbReference type="FunFam" id="3.40.50.300:FF:000287">
    <property type="entry name" value="Multidrug ABC transporter ATP-binding protein"/>
    <property type="match status" value="1"/>
</dbReference>
<dbReference type="PROSITE" id="PS50893">
    <property type="entry name" value="ABC_TRANSPORTER_2"/>
    <property type="match status" value="1"/>
</dbReference>
<evidence type="ECO:0000259" key="9">
    <source>
        <dbReference type="PROSITE" id="PS50893"/>
    </source>
</evidence>
<dbReference type="SMART" id="SM00382">
    <property type="entry name" value="AAA"/>
    <property type="match status" value="1"/>
</dbReference>
<keyword evidence="6 8" id="KW-1133">Transmembrane helix</keyword>
<dbReference type="STRING" id="1549858.MC45_11590"/>
<dbReference type="AlphaFoldDB" id="A0A097EH59"/>
<keyword evidence="3 8" id="KW-0812">Transmembrane</keyword>
<dbReference type="InterPro" id="IPR003439">
    <property type="entry name" value="ABC_transporter-like_ATP-bd"/>
</dbReference>
<evidence type="ECO:0000256" key="7">
    <source>
        <dbReference type="ARBA" id="ARBA00023136"/>
    </source>
</evidence>
<feature type="domain" description="ABC transmembrane type-1" evidence="10">
    <location>
        <begin position="23"/>
        <end position="306"/>
    </location>
</feature>
<keyword evidence="5" id="KW-0067">ATP-binding</keyword>
<comment type="subcellular location">
    <subcellularLocation>
        <location evidence="1">Cell membrane</location>
        <topology evidence="1">Multi-pass membrane protein</topology>
    </subcellularLocation>
</comment>
<sequence length="619" mass="67578">MPYLRSPFRFLLHYIRVRPWTFLLLGLLVAGSSVSSIGVQYALKLLIDAMTGSDRIRAAVYTFLGAFLALVVLESALQRAAALTLGHATVVSGVDIRLDMVDYLTGHQMPFFQNQRAGSLGHRVSGLAGIFGAIVHRLLQEVTPPLIAFVGAMIIFVSIDPGMALVLGVVFVIVTVVLVVLGLQGHVHHKAFAEHAGTVGGELVDLIGNIWVVKAFAAHRRELSRLQGFLDDEASAQRRGWFFVEQMRGLHDLALAILVGGTLIWAIGRWSAHAISTGDVVVISTMTFRILHGSRDLAMALIDTSQQFSYLRETLDIIGVPQTLSDADQASRLRVGEGRVELSHVTFGYDPSHPVLHDLSLVIPAGQKVGIVGPSGAGKSSLLQLIQRFHDPQGGHVAIDGQDIREVTQESLRDALAVVPQEVMLFHRSVMENIRFAKPDASDEEVYRAAQTAGCDDFIRRLPHGYDSIVGERGTNLSGGQRQRIGIARAFLKNARVVLLDEATSALDSESELEVQNGLEALIENRTVIAVAHRLSTIAGFDRVVVLVDGRVVEDGPPQQLLRQKGGAFRQLWVMQVEGLDRSTGISAAGERLRHLSDKSREHLGRMVRNAWQGVTERT</sequence>
<keyword evidence="12" id="KW-1185">Reference proteome</keyword>
<name>A0A097EH59_9SPHN</name>
<dbReference type="PROSITE" id="PS00211">
    <property type="entry name" value="ABC_TRANSPORTER_1"/>
    <property type="match status" value="1"/>
</dbReference>
<evidence type="ECO:0000313" key="11">
    <source>
        <dbReference type="EMBL" id="AIT06910.1"/>
    </source>
</evidence>
<gene>
    <name evidence="11" type="ORF">MC45_11590</name>
</gene>
<dbReference type="InterPro" id="IPR027417">
    <property type="entry name" value="P-loop_NTPase"/>
</dbReference>
<evidence type="ECO:0000256" key="5">
    <source>
        <dbReference type="ARBA" id="ARBA00022840"/>
    </source>
</evidence>
<protein>
    <submittedName>
        <fullName evidence="11">ABC transporter</fullName>
    </submittedName>
</protein>
<dbReference type="GO" id="GO:0005886">
    <property type="term" value="C:plasma membrane"/>
    <property type="evidence" value="ECO:0007669"/>
    <property type="project" value="UniProtKB-SubCell"/>
</dbReference>
<feature type="transmembrane region" description="Helical" evidence="8">
    <location>
        <begin position="20"/>
        <end position="43"/>
    </location>
</feature>
<dbReference type="InterPro" id="IPR003593">
    <property type="entry name" value="AAA+_ATPase"/>
</dbReference>
<dbReference type="GO" id="GO:0005524">
    <property type="term" value="F:ATP binding"/>
    <property type="evidence" value="ECO:0007669"/>
    <property type="project" value="UniProtKB-KW"/>
</dbReference>
<dbReference type="SUPFAM" id="SSF52540">
    <property type="entry name" value="P-loop containing nucleoside triphosphate hydrolases"/>
    <property type="match status" value="1"/>
</dbReference>
<dbReference type="GO" id="GO:0140359">
    <property type="term" value="F:ABC-type transporter activity"/>
    <property type="evidence" value="ECO:0007669"/>
    <property type="project" value="InterPro"/>
</dbReference>
<dbReference type="Pfam" id="PF00664">
    <property type="entry name" value="ABC_membrane"/>
    <property type="match status" value="1"/>
</dbReference>
<feature type="transmembrane region" description="Helical" evidence="8">
    <location>
        <begin position="165"/>
        <end position="183"/>
    </location>
</feature>
<dbReference type="InterPro" id="IPR039421">
    <property type="entry name" value="Type_1_exporter"/>
</dbReference>
<dbReference type="eggNOG" id="COG1132">
    <property type="taxonomic scope" value="Bacteria"/>
</dbReference>
<dbReference type="Gene3D" id="3.40.50.300">
    <property type="entry name" value="P-loop containing nucleotide triphosphate hydrolases"/>
    <property type="match status" value="1"/>
</dbReference>
<feature type="transmembrane region" description="Helical" evidence="8">
    <location>
        <begin position="55"/>
        <end position="73"/>
    </location>
</feature>
<evidence type="ECO:0000256" key="3">
    <source>
        <dbReference type="ARBA" id="ARBA00022692"/>
    </source>
</evidence>
<accession>A0A097EH59</accession>
<dbReference type="InterPro" id="IPR011527">
    <property type="entry name" value="ABC1_TM_dom"/>
</dbReference>
<dbReference type="KEGG" id="stax:MC45_11590"/>
<keyword evidence="7 8" id="KW-0472">Membrane</keyword>
<evidence type="ECO:0000256" key="6">
    <source>
        <dbReference type="ARBA" id="ARBA00022989"/>
    </source>
</evidence>
<feature type="transmembrane region" description="Helical" evidence="8">
    <location>
        <begin position="249"/>
        <end position="268"/>
    </location>
</feature>
<feature type="domain" description="ABC transporter" evidence="9">
    <location>
        <begin position="340"/>
        <end position="574"/>
    </location>
</feature>
<evidence type="ECO:0000259" key="10">
    <source>
        <dbReference type="PROSITE" id="PS50929"/>
    </source>
</evidence>
<dbReference type="Proteomes" id="UP000033200">
    <property type="component" value="Chromosome"/>
</dbReference>
<dbReference type="GO" id="GO:0016887">
    <property type="term" value="F:ATP hydrolysis activity"/>
    <property type="evidence" value="ECO:0007669"/>
    <property type="project" value="InterPro"/>
</dbReference>
<dbReference type="PANTHER" id="PTHR24221:SF632">
    <property type="entry name" value="ATP-DEPENDENT LIPID A-CORE FLIPPASE"/>
    <property type="match status" value="1"/>
</dbReference>
<evidence type="ECO:0000256" key="1">
    <source>
        <dbReference type="ARBA" id="ARBA00004651"/>
    </source>
</evidence>
<evidence type="ECO:0000256" key="4">
    <source>
        <dbReference type="ARBA" id="ARBA00022741"/>
    </source>
</evidence>
<proteinExistence type="predicted"/>
<reference evidence="11 12" key="1">
    <citation type="submission" date="2014-09" db="EMBL/GenBank/DDBJ databases">
        <title>Using Illumina technology Improving SMRT sequencing Genome Assembly by RASTools.</title>
        <authorList>
            <person name="Zhou Y."/>
            <person name="Ma T."/>
            <person name="Liu T."/>
        </authorList>
    </citation>
    <scope>NUCLEOTIDE SEQUENCE [LARGE SCALE GENOMIC DNA]</scope>
    <source>
        <strain evidence="11 12">ATCC 55669</strain>
    </source>
</reference>
<dbReference type="Pfam" id="PF00005">
    <property type="entry name" value="ABC_tran"/>
    <property type="match status" value="1"/>
</dbReference>
<dbReference type="RefSeq" id="WP_038663266.1">
    <property type="nucleotide sequence ID" value="NZ_CP009571.1"/>
</dbReference>
<evidence type="ECO:0000256" key="8">
    <source>
        <dbReference type="SAM" id="Phobius"/>
    </source>
</evidence>
<dbReference type="HOGENOM" id="CLU_000604_84_5_5"/>
<evidence type="ECO:0000256" key="2">
    <source>
        <dbReference type="ARBA" id="ARBA00022448"/>
    </source>
</evidence>
<keyword evidence="4" id="KW-0547">Nucleotide-binding</keyword>